<name>A0A437PS34_9BACT</name>
<evidence type="ECO:0000313" key="2">
    <source>
        <dbReference type="Proteomes" id="UP000282832"/>
    </source>
</evidence>
<dbReference type="Proteomes" id="UP000282832">
    <property type="component" value="Unassembled WGS sequence"/>
</dbReference>
<dbReference type="AlphaFoldDB" id="A0A437PS34"/>
<keyword evidence="2" id="KW-1185">Reference proteome</keyword>
<dbReference type="PROSITE" id="PS51257">
    <property type="entry name" value="PROKAR_LIPOPROTEIN"/>
    <property type="match status" value="1"/>
</dbReference>
<dbReference type="Pfam" id="PF25594">
    <property type="entry name" value="GldB_lipo"/>
    <property type="match status" value="1"/>
</dbReference>
<dbReference type="RefSeq" id="WP_127804397.1">
    <property type="nucleotide sequence ID" value="NZ_SACY01000003.1"/>
</dbReference>
<comment type="caution">
    <text evidence="1">The sequence shown here is derived from an EMBL/GenBank/DDBJ whole genome shotgun (WGS) entry which is preliminary data.</text>
</comment>
<gene>
    <name evidence="1" type="ORF">EOJ36_08705</name>
</gene>
<organism evidence="1 2">
    <name type="scientific">Sandaracinomonas limnophila</name>
    <dbReference type="NCBI Taxonomy" id="1862386"/>
    <lineage>
        <taxon>Bacteria</taxon>
        <taxon>Pseudomonadati</taxon>
        <taxon>Bacteroidota</taxon>
        <taxon>Cytophagia</taxon>
        <taxon>Cytophagales</taxon>
        <taxon>Flectobacillaceae</taxon>
        <taxon>Sandaracinomonas</taxon>
    </lineage>
</organism>
<proteinExistence type="predicted"/>
<sequence length="344" mass="39352">MKIKIIFIGVFLIGLAGIFSCNENKKNTIENPEVKIKLDVFHLEEEFFAAKSVERIDSILFENSDVLELYFNTPKAQRKSLANALFNIYQNKDFKDFYSQSKQKDFFGTNQWQIQLENAFNKLVQLYPNIPAPTIKTVFTGFGGAGQFPAQHLVVSDTLIIIGLDYFMGSKGKYIAPELYDYQVKRLEPNGLAGQILLQYSSLVNKHQDANRTLLSDIIWYGKALYFTKNLIPEIPDSTLFGYTSKELSEVNQFQNQIWEHFIGNSLLYKSDSYTKTKYVGERPKTPEIGPSCPGSIGRWLGYTIVDHYQKNNTGKKLSDLMKMDDAQKILQESGYRGKSEENK</sequence>
<accession>A0A437PS34</accession>
<protein>
    <submittedName>
        <fullName evidence="1">Uncharacterized protein</fullName>
    </submittedName>
</protein>
<dbReference type="InterPro" id="IPR019853">
    <property type="entry name" value="GldB-like"/>
</dbReference>
<reference evidence="1 2" key="1">
    <citation type="submission" date="2019-01" db="EMBL/GenBank/DDBJ databases">
        <authorList>
            <person name="Chen W.-M."/>
        </authorList>
    </citation>
    <scope>NUCLEOTIDE SEQUENCE [LARGE SCALE GENOMIC DNA]</scope>
    <source>
        <strain evidence="1 2">FSY-15</strain>
    </source>
</reference>
<dbReference type="OrthoDB" id="976022at2"/>
<evidence type="ECO:0000313" key="1">
    <source>
        <dbReference type="EMBL" id="RVU25075.1"/>
    </source>
</evidence>
<dbReference type="EMBL" id="SACY01000003">
    <property type="protein sequence ID" value="RVU25075.1"/>
    <property type="molecule type" value="Genomic_DNA"/>
</dbReference>